<dbReference type="InterPro" id="IPR001873">
    <property type="entry name" value="ENaC"/>
</dbReference>
<keyword evidence="10 11" id="KW-0407">Ion channel</keyword>
<keyword evidence="7 11" id="KW-0406">Ion transport</keyword>
<evidence type="ECO:0000256" key="11">
    <source>
        <dbReference type="RuleBase" id="RU000679"/>
    </source>
</evidence>
<comment type="subcellular location">
    <subcellularLocation>
        <location evidence="1">Membrane</location>
        <topology evidence="1">Multi-pass membrane protein</topology>
    </subcellularLocation>
</comment>
<evidence type="ECO:0000313" key="13">
    <source>
        <dbReference type="EMBL" id="CAG5096383.1"/>
    </source>
</evidence>
<evidence type="ECO:0000256" key="8">
    <source>
        <dbReference type="ARBA" id="ARBA00023136"/>
    </source>
</evidence>
<keyword evidence="8 12" id="KW-0472">Membrane</keyword>
<evidence type="ECO:0000256" key="3">
    <source>
        <dbReference type="ARBA" id="ARBA00022461"/>
    </source>
</evidence>
<keyword evidence="2 11" id="KW-0813">Transport</keyword>
<name>A0ABN7SHK4_OIKDI</name>
<accession>A0ABN7SHK4</accession>
<evidence type="ECO:0000256" key="4">
    <source>
        <dbReference type="ARBA" id="ARBA00022692"/>
    </source>
</evidence>
<sequence>MRRSHLISGSASFTLYASEQDEIVYQEEPDYPFHSFISDIGGATGVILGMSLVTVISSLEYFVARAWRFIASLYISKGETKKNRRIKSSHSQTEVFATL</sequence>
<keyword evidence="6" id="KW-0915">Sodium</keyword>
<organism evidence="13 14">
    <name type="scientific">Oikopleura dioica</name>
    <name type="common">Tunicate</name>
    <dbReference type="NCBI Taxonomy" id="34765"/>
    <lineage>
        <taxon>Eukaryota</taxon>
        <taxon>Metazoa</taxon>
        <taxon>Chordata</taxon>
        <taxon>Tunicata</taxon>
        <taxon>Appendicularia</taxon>
        <taxon>Copelata</taxon>
        <taxon>Oikopleuridae</taxon>
        <taxon>Oikopleura</taxon>
    </lineage>
</organism>
<gene>
    <name evidence="13" type="ORF">OKIOD_LOCUS6149</name>
</gene>
<dbReference type="Proteomes" id="UP001158576">
    <property type="component" value="Chromosome XSR"/>
</dbReference>
<keyword evidence="3 11" id="KW-0894">Sodium channel</keyword>
<protein>
    <submittedName>
        <fullName evidence="13">Oidioi.mRNA.OKI2018_I69.XSR.g14591.t1.cds</fullName>
    </submittedName>
</protein>
<evidence type="ECO:0000256" key="6">
    <source>
        <dbReference type="ARBA" id="ARBA00023053"/>
    </source>
</evidence>
<dbReference type="Pfam" id="PF00858">
    <property type="entry name" value="ASC"/>
    <property type="match status" value="1"/>
</dbReference>
<evidence type="ECO:0000256" key="9">
    <source>
        <dbReference type="ARBA" id="ARBA00023201"/>
    </source>
</evidence>
<dbReference type="EMBL" id="OU015569">
    <property type="protein sequence ID" value="CAG5096383.1"/>
    <property type="molecule type" value="Genomic_DNA"/>
</dbReference>
<reference evidence="13 14" key="1">
    <citation type="submission" date="2021-04" db="EMBL/GenBank/DDBJ databases">
        <authorList>
            <person name="Bliznina A."/>
        </authorList>
    </citation>
    <scope>NUCLEOTIDE SEQUENCE [LARGE SCALE GENOMIC DNA]</scope>
</reference>
<evidence type="ECO:0000256" key="2">
    <source>
        <dbReference type="ARBA" id="ARBA00022448"/>
    </source>
</evidence>
<comment type="similarity">
    <text evidence="11">Belongs to the amiloride-sensitive sodium channel (TC 1.A.6) family.</text>
</comment>
<evidence type="ECO:0000256" key="12">
    <source>
        <dbReference type="SAM" id="Phobius"/>
    </source>
</evidence>
<evidence type="ECO:0000256" key="7">
    <source>
        <dbReference type="ARBA" id="ARBA00023065"/>
    </source>
</evidence>
<evidence type="ECO:0000313" key="14">
    <source>
        <dbReference type="Proteomes" id="UP001158576"/>
    </source>
</evidence>
<evidence type="ECO:0000256" key="10">
    <source>
        <dbReference type="ARBA" id="ARBA00023303"/>
    </source>
</evidence>
<evidence type="ECO:0000256" key="5">
    <source>
        <dbReference type="ARBA" id="ARBA00022989"/>
    </source>
</evidence>
<feature type="transmembrane region" description="Helical" evidence="12">
    <location>
        <begin position="41"/>
        <end position="63"/>
    </location>
</feature>
<keyword evidence="4 11" id="KW-0812">Transmembrane</keyword>
<proteinExistence type="inferred from homology"/>
<dbReference type="Gene3D" id="1.10.287.770">
    <property type="entry name" value="YojJ-like"/>
    <property type="match status" value="1"/>
</dbReference>
<evidence type="ECO:0000256" key="1">
    <source>
        <dbReference type="ARBA" id="ARBA00004141"/>
    </source>
</evidence>
<keyword evidence="5 12" id="KW-1133">Transmembrane helix</keyword>
<keyword evidence="14" id="KW-1185">Reference proteome</keyword>
<keyword evidence="9 11" id="KW-0739">Sodium transport</keyword>